<dbReference type="EMBL" id="HBKQ01052030">
    <property type="protein sequence ID" value="CAE2277688.1"/>
    <property type="molecule type" value="Transcribed_RNA"/>
</dbReference>
<reference evidence="3" key="1">
    <citation type="submission" date="2021-01" db="EMBL/GenBank/DDBJ databases">
        <authorList>
            <person name="Corre E."/>
            <person name="Pelletier E."/>
            <person name="Niang G."/>
            <person name="Scheremetjew M."/>
            <person name="Finn R."/>
            <person name="Kale V."/>
            <person name="Holt S."/>
            <person name="Cochrane G."/>
            <person name="Meng A."/>
            <person name="Brown T."/>
            <person name="Cohen L."/>
        </authorList>
    </citation>
    <scope>NUCLEOTIDE SEQUENCE</scope>
    <source>
        <strain evidence="3">Isolate 1302-5</strain>
    </source>
</reference>
<dbReference type="InterPro" id="IPR002110">
    <property type="entry name" value="Ankyrin_rpt"/>
</dbReference>
<dbReference type="Pfam" id="PF10032">
    <property type="entry name" value="Pho88"/>
    <property type="match status" value="1"/>
</dbReference>
<dbReference type="GO" id="GO:0045047">
    <property type="term" value="P:protein targeting to ER"/>
    <property type="evidence" value="ECO:0007669"/>
    <property type="project" value="InterPro"/>
</dbReference>
<dbReference type="Gene3D" id="1.25.40.20">
    <property type="entry name" value="Ankyrin repeat-containing domain"/>
    <property type="match status" value="1"/>
</dbReference>
<dbReference type="InterPro" id="IPR012098">
    <property type="entry name" value="SND3_fun"/>
</dbReference>
<organism evidence="3">
    <name type="scientific">Odontella aurita</name>
    <dbReference type="NCBI Taxonomy" id="265563"/>
    <lineage>
        <taxon>Eukaryota</taxon>
        <taxon>Sar</taxon>
        <taxon>Stramenopiles</taxon>
        <taxon>Ochrophyta</taxon>
        <taxon>Bacillariophyta</taxon>
        <taxon>Mediophyceae</taxon>
        <taxon>Biddulphiophycidae</taxon>
        <taxon>Eupodiscales</taxon>
        <taxon>Odontellaceae</taxon>
        <taxon>Odontella</taxon>
    </lineage>
</organism>
<dbReference type="GO" id="GO:0005783">
    <property type="term" value="C:endoplasmic reticulum"/>
    <property type="evidence" value="ECO:0007669"/>
    <property type="project" value="InterPro"/>
</dbReference>
<feature type="region of interest" description="Disordered" evidence="1">
    <location>
        <begin position="330"/>
        <end position="350"/>
    </location>
</feature>
<keyword evidence="2" id="KW-1133">Transmembrane helix</keyword>
<gene>
    <name evidence="3" type="ORF">OAUR00152_LOCUS35830</name>
</gene>
<evidence type="ECO:0000256" key="1">
    <source>
        <dbReference type="SAM" id="MobiDB-lite"/>
    </source>
</evidence>
<evidence type="ECO:0000313" key="3">
    <source>
        <dbReference type="EMBL" id="CAE2277688.1"/>
    </source>
</evidence>
<dbReference type="Pfam" id="PF12796">
    <property type="entry name" value="Ank_2"/>
    <property type="match status" value="1"/>
</dbReference>
<dbReference type="SUPFAM" id="SSF48403">
    <property type="entry name" value="Ankyrin repeat"/>
    <property type="match status" value="1"/>
</dbReference>
<accession>A0A7S4JXU4</accession>
<dbReference type="AlphaFoldDB" id="A0A7S4JXU4"/>
<dbReference type="InterPro" id="IPR036770">
    <property type="entry name" value="Ankyrin_rpt-contain_sf"/>
</dbReference>
<evidence type="ECO:0000256" key="2">
    <source>
        <dbReference type="SAM" id="Phobius"/>
    </source>
</evidence>
<name>A0A7S4JXU4_9STRA</name>
<keyword evidence="2" id="KW-0472">Membrane</keyword>
<feature type="compositionally biased region" description="Basic and acidic residues" evidence="1">
    <location>
        <begin position="337"/>
        <end position="350"/>
    </location>
</feature>
<protein>
    <submittedName>
        <fullName evidence="3">Uncharacterized protein</fullName>
    </submittedName>
</protein>
<feature type="transmembrane region" description="Helical" evidence="2">
    <location>
        <begin position="28"/>
        <end position="50"/>
    </location>
</feature>
<dbReference type="PANTHER" id="PTHR28112">
    <property type="entry name" value="SRP-INDEPENDENT TARGETING PROTEIN 3"/>
    <property type="match status" value="1"/>
</dbReference>
<dbReference type="GO" id="GO:0005739">
    <property type="term" value="C:mitochondrion"/>
    <property type="evidence" value="ECO:0007669"/>
    <property type="project" value="TreeGrafter"/>
</dbReference>
<proteinExistence type="predicted"/>
<dbReference type="PANTHER" id="PTHR28112:SF1">
    <property type="entry name" value="SRP-INDEPENDENT TARGETING PROTEIN 3"/>
    <property type="match status" value="1"/>
</dbReference>
<keyword evidence="2" id="KW-0812">Transmembrane</keyword>
<sequence length="350" mass="37873">MAFNKMFVMVPVMLAARKLDGEDPNIVFLLRCSYGTVQFLIFLITAYVYIQATAVSTGAGSDRTIYVAPPPQPFEDPNAKKKYTEQKFGAHVASQARSLLTSTVFGVMMTLGLHWYKGMIVGLAIQTIMGPLSLIENPLAKAVLMGGGLQNAAEKKIFGEKAREELTSDDEIVDSAGNAVVLKKAPKKEKKDTRSFEEILLDTWDAGAEADIGSLMAAMKKSNINFRTEESGWTPIMIMAAIGVKQTTSAMKQMKALGADPAITDEEGWNALHWTGFHGGVDGAKFLVSESGYSCIKLGLHKVTDKDGKTALEHAKAEGNDAVAKIISDAISAESTEGEKETDEGLRKRK</sequence>